<evidence type="ECO:0000256" key="1">
    <source>
        <dbReference type="ARBA" id="ARBA00022679"/>
    </source>
</evidence>
<evidence type="ECO:0000256" key="6">
    <source>
        <dbReference type="ARBA" id="ARBA00022918"/>
    </source>
</evidence>
<keyword evidence="5" id="KW-0378">Hydrolase</keyword>
<dbReference type="EMBL" id="BLKM01009501">
    <property type="protein sequence ID" value="GFG37005.1"/>
    <property type="molecule type" value="Genomic_DNA"/>
</dbReference>
<dbReference type="Pfam" id="PF17917">
    <property type="entry name" value="RT_RNaseH"/>
    <property type="match status" value="1"/>
</dbReference>
<evidence type="ECO:0000259" key="8">
    <source>
        <dbReference type="Pfam" id="PF17917"/>
    </source>
</evidence>
<protein>
    <submittedName>
        <fullName evidence="9">Uncharacterized protein</fullName>
    </submittedName>
</protein>
<feature type="domain" description="Reverse transcriptase" evidence="7">
    <location>
        <begin position="20"/>
        <end position="127"/>
    </location>
</feature>
<dbReference type="Gene3D" id="3.30.70.270">
    <property type="match status" value="2"/>
</dbReference>
<dbReference type="PANTHER" id="PTHR37984">
    <property type="entry name" value="PROTEIN CBG26694"/>
    <property type="match status" value="1"/>
</dbReference>
<dbReference type="InterPro" id="IPR041373">
    <property type="entry name" value="RT_RNaseH"/>
</dbReference>
<dbReference type="SUPFAM" id="SSF56672">
    <property type="entry name" value="DNA/RNA polymerases"/>
    <property type="match status" value="1"/>
</dbReference>
<organism evidence="9 10">
    <name type="scientific">Coptotermes formosanus</name>
    <name type="common">Formosan subterranean termite</name>
    <dbReference type="NCBI Taxonomy" id="36987"/>
    <lineage>
        <taxon>Eukaryota</taxon>
        <taxon>Metazoa</taxon>
        <taxon>Ecdysozoa</taxon>
        <taxon>Arthropoda</taxon>
        <taxon>Hexapoda</taxon>
        <taxon>Insecta</taxon>
        <taxon>Pterygota</taxon>
        <taxon>Neoptera</taxon>
        <taxon>Polyneoptera</taxon>
        <taxon>Dictyoptera</taxon>
        <taxon>Blattodea</taxon>
        <taxon>Blattoidea</taxon>
        <taxon>Termitoidae</taxon>
        <taxon>Rhinotermitidae</taxon>
        <taxon>Coptotermes</taxon>
    </lineage>
</organism>
<dbReference type="Proteomes" id="UP000502823">
    <property type="component" value="Unassembled WGS sequence"/>
</dbReference>
<proteinExistence type="predicted"/>
<evidence type="ECO:0000256" key="3">
    <source>
        <dbReference type="ARBA" id="ARBA00022722"/>
    </source>
</evidence>
<keyword evidence="1" id="KW-0808">Transferase</keyword>
<dbReference type="Pfam" id="PF00078">
    <property type="entry name" value="RVT_1"/>
    <property type="match status" value="1"/>
</dbReference>
<dbReference type="InterPro" id="IPR050951">
    <property type="entry name" value="Retrovirus_Pol_polyprotein"/>
</dbReference>
<dbReference type="PANTHER" id="PTHR37984:SF5">
    <property type="entry name" value="PROTEIN NYNRIN-LIKE"/>
    <property type="match status" value="1"/>
</dbReference>
<keyword evidence="10" id="KW-1185">Reference proteome</keyword>
<keyword evidence="3" id="KW-0540">Nuclease</keyword>
<evidence type="ECO:0000313" key="10">
    <source>
        <dbReference type="Proteomes" id="UP000502823"/>
    </source>
</evidence>
<evidence type="ECO:0000259" key="7">
    <source>
        <dbReference type="Pfam" id="PF00078"/>
    </source>
</evidence>
<dbReference type="GO" id="GO:0003964">
    <property type="term" value="F:RNA-directed DNA polymerase activity"/>
    <property type="evidence" value="ECO:0007669"/>
    <property type="project" value="UniProtKB-KW"/>
</dbReference>
<dbReference type="InterPro" id="IPR043128">
    <property type="entry name" value="Rev_trsase/Diguanyl_cyclase"/>
</dbReference>
<dbReference type="AlphaFoldDB" id="A0A6L2Q2L6"/>
<evidence type="ECO:0000313" key="9">
    <source>
        <dbReference type="EMBL" id="GFG37005.1"/>
    </source>
</evidence>
<dbReference type="CDD" id="cd09274">
    <property type="entry name" value="RNase_HI_RT_Ty3"/>
    <property type="match status" value="1"/>
</dbReference>
<dbReference type="GO" id="GO:0004519">
    <property type="term" value="F:endonuclease activity"/>
    <property type="evidence" value="ECO:0007669"/>
    <property type="project" value="UniProtKB-KW"/>
</dbReference>
<dbReference type="GO" id="GO:0016787">
    <property type="term" value="F:hydrolase activity"/>
    <property type="evidence" value="ECO:0007669"/>
    <property type="project" value="UniProtKB-KW"/>
</dbReference>
<dbReference type="InterPro" id="IPR000477">
    <property type="entry name" value="RT_dom"/>
</dbReference>
<comment type="caution">
    <text evidence="9">The sequence shown here is derived from an EMBL/GenBank/DDBJ whole genome shotgun (WGS) entry which is preliminary data.</text>
</comment>
<reference evidence="10" key="1">
    <citation type="submission" date="2020-01" db="EMBL/GenBank/DDBJ databases">
        <title>Draft genome sequence of the Termite Coptotermes fromosanus.</title>
        <authorList>
            <person name="Itakura S."/>
            <person name="Yosikawa Y."/>
            <person name="Umezawa K."/>
        </authorList>
    </citation>
    <scope>NUCLEOTIDE SEQUENCE [LARGE SCALE GENOMIC DNA]</scope>
</reference>
<keyword evidence="6" id="KW-0695">RNA-directed DNA polymerase</keyword>
<dbReference type="InterPro" id="IPR043502">
    <property type="entry name" value="DNA/RNA_pol_sf"/>
</dbReference>
<dbReference type="InParanoid" id="A0A6L2Q2L6"/>
<evidence type="ECO:0000256" key="5">
    <source>
        <dbReference type="ARBA" id="ARBA00022801"/>
    </source>
</evidence>
<keyword evidence="4" id="KW-0255">Endonuclease</keyword>
<feature type="domain" description="Reverse transcriptase RNase H-like" evidence="8">
    <location>
        <begin position="214"/>
        <end position="313"/>
    </location>
</feature>
<keyword evidence="2" id="KW-0548">Nucleotidyltransferase</keyword>
<evidence type="ECO:0000256" key="4">
    <source>
        <dbReference type="ARBA" id="ARBA00022759"/>
    </source>
</evidence>
<dbReference type="OrthoDB" id="420169at2759"/>
<gene>
    <name evidence="9" type="ORF">Cfor_05720</name>
</gene>
<evidence type="ECO:0000256" key="2">
    <source>
        <dbReference type="ARBA" id="ARBA00022695"/>
    </source>
</evidence>
<name>A0A6L2Q2L6_COPFO</name>
<accession>A0A6L2Q2L6</accession>
<sequence>MVIDYSQTINRFTMLDACPFPRIEETQKSIIQLLRLVENFYHFLHVPFGVTNGVACFQRVSDNIVQDEGLEGVFPNLDGVTICGKHQLEHDHNLEKFLAAPEKYNLTLNEEKYTFSNTSVNLLGYTIENKTMKPDLDHLKLVLELPIPKDTTLLQRALGMFDHYYQWIPTFSEKLHPVLFKKHFHLSEEAMSACISLKNDVAKATITGIEDNITFRAETDASDFAISATLSQAGGCIAFFSRMLNKAEQNYSSIEKKAYAIVETLFHWRHYLIGQYFYIFTDQRSLSFMFDQHHASEVKNEKIMRWRLELAYFKFDIIYHPGNRNATADTLSRITAAISSGVNLTSLHYALCHPGIAQMSHSVCTKNLPFSIDDIRKVTNSCCVCNELKPQFVKNEGN</sequence>